<protein>
    <recommendedName>
        <fullName evidence="1">RNA-directed DNA polymerase</fullName>
        <ecNumber evidence="1">2.7.7.49</ecNumber>
    </recommendedName>
</protein>
<feature type="coiled-coil region" evidence="6">
    <location>
        <begin position="13"/>
        <end position="47"/>
    </location>
</feature>
<dbReference type="STRING" id="1965070.A0A3S3PZS2"/>
<comment type="caution">
    <text evidence="9">The sequence shown here is derived from an EMBL/GenBank/DDBJ whole genome shotgun (WGS) entry which is preliminary data.</text>
</comment>
<keyword evidence="4" id="KW-0378">Hydrolase</keyword>
<evidence type="ECO:0000256" key="1">
    <source>
        <dbReference type="ARBA" id="ARBA00012493"/>
    </source>
</evidence>
<dbReference type="AlphaFoldDB" id="A0A3S3PZS2"/>
<dbReference type="FunFam" id="1.10.340.70:FF:000001">
    <property type="entry name" value="Retrovirus-related Pol polyprotein from transposon gypsy-like Protein"/>
    <property type="match status" value="1"/>
</dbReference>
<evidence type="ECO:0000256" key="2">
    <source>
        <dbReference type="ARBA" id="ARBA00022695"/>
    </source>
</evidence>
<dbReference type="GO" id="GO:0015074">
    <property type="term" value="P:DNA integration"/>
    <property type="evidence" value="ECO:0007669"/>
    <property type="project" value="InterPro"/>
</dbReference>
<dbReference type="PANTHER" id="PTHR37984:SF15">
    <property type="entry name" value="INTEGRASE CATALYTIC DOMAIN-CONTAINING PROTEIN"/>
    <property type="match status" value="1"/>
</dbReference>
<dbReference type="Pfam" id="PF00665">
    <property type="entry name" value="rve"/>
    <property type="match status" value="1"/>
</dbReference>
<organism evidence="9 10">
    <name type="scientific">Dinothrombium tinctorium</name>
    <dbReference type="NCBI Taxonomy" id="1965070"/>
    <lineage>
        <taxon>Eukaryota</taxon>
        <taxon>Metazoa</taxon>
        <taxon>Ecdysozoa</taxon>
        <taxon>Arthropoda</taxon>
        <taxon>Chelicerata</taxon>
        <taxon>Arachnida</taxon>
        <taxon>Acari</taxon>
        <taxon>Acariformes</taxon>
        <taxon>Trombidiformes</taxon>
        <taxon>Prostigmata</taxon>
        <taxon>Anystina</taxon>
        <taxon>Parasitengona</taxon>
        <taxon>Trombidioidea</taxon>
        <taxon>Trombidiidae</taxon>
        <taxon>Dinothrombium</taxon>
    </lineage>
</organism>
<dbReference type="EC" id="2.7.7.49" evidence="1"/>
<dbReference type="Gene3D" id="3.30.420.10">
    <property type="entry name" value="Ribonuclease H-like superfamily/Ribonuclease H"/>
    <property type="match status" value="1"/>
</dbReference>
<dbReference type="GO" id="GO:0003676">
    <property type="term" value="F:nucleic acid binding"/>
    <property type="evidence" value="ECO:0007669"/>
    <property type="project" value="InterPro"/>
</dbReference>
<evidence type="ECO:0000256" key="5">
    <source>
        <dbReference type="ARBA" id="ARBA00022918"/>
    </source>
</evidence>
<dbReference type="PROSITE" id="PS50994">
    <property type="entry name" value="INTEGRASE"/>
    <property type="match status" value="1"/>
</dbReference>
<accession>A0A3S3PZS2</accession>
<evidence type="ECO:0000256" key="4">
    <source>
        <dbReference type="ARBA" id="ARBA00022759"/>
    </source>
</evidence>
<gene>
    <name evidence="9" type="ORF">B4U79_03366</name>
</gene>
<dbReference type="InterPro" id="IPR043128">
    <property type="entry name" value="Rev_trsase/Diguanyl_cyclase"/>
</dbReference>
<feature type="region of interest" description="Disordered" evidence="7">
    <location>
        <begin position="214"/>
        <end position="233"/>
    </location>
</feature>
<dbReference type="PANTHER" id="PTHR37984">
    <property type="entry name" value="PROTEIN CBG26694"/>
    <property type="match status" value="1"/>
</dbReference>
<dbReference type="InterPro" id="IPR021109">
    <property type="entry name" value="Peptidase_aspartic_dom_sf"/>
</dbReference>
<dbReference type="FunFam" id="3.10.20.370:FF:000001">
    <property type="entry name" value="Retrovirus-related Pol polyprotein from transposon 17.6-like protein"/>
    <property type="match status" value="1"/>
</dbReference>
<feature type="domain" description="Integrase catalytic" evidence="8">
    <location>
        <begin position="810"/>
        <end position="969"/>
    </location>
</feature>
<dbReference type="Gene3D" id="1.10.340.70">
    <property type="match status" value="1"/>
</dbReference>
<dbReference type="InterPro" id="IPR043502">
    <property type="entry name" value="DNA/RNA_pol_sf"/>
</dbReference>
<keyword evidence="6" id="KW-0175">Coiled coil</keyword>
<sequence>MAEQKLNDLVKRVEEIEKKYFGVESKVEELKREIVELESKFKSFSSQGSSVAYLNGDHEFGNPSYQYSDRFPMAHDYHRRFPDVDIESFDGSGNALEFISHFEAATNLLEFNDKQKVRAFVSRLSDGAKLWFADTFSDGLSSVTYKDVKLAFETHFKINDQVIKARRDLAFLKLKENESLNEFIFRFEKLMRLVEGPPVGDKGHRMARCFKKQADMSHKSASRDHASDSNKSGEISEEEINFLAHENNSTKFILHKVKIGNKWYNAVIDTFSSVSGVNAQVFNEIQRAFPQLVVKKYKNSVESCLGVIRSNLDYVQTSVNIFDKSIQCNLLKFESLKYPAVIGMDILSKIEGWLLLNLENKVVSHPYVLPSSNRSSKKKIPFNQMDHSQKVKNEDVSIESEPRIVCEDPIFKGKFKALLKKYKHLFTKTWRGNKVMKGVVHHIDTGDEKPFKRMPYRIAPKYQKFVDAEIEDMLEAGIIEESSSPWASPVFVFKILDEYNVRLGWKKCVIGTQEVEFLGHIITPEGVKPEESKVKKIKSFKQPNNVKQVQSFLGLINYYRRFIENLSQREKVLRELTKKGVPFVWSKECEKAFNDLKEALTHQPLVASFDPEKKTLLKVDTSSSGIGVILSQMDKKEQEQVIAYAGRSLANYEKNYSASELECLGLVYGVEHFDHYLNGQDEEIGFELNQIKDLQQNDAYCKMIKDKLNNGKRIEFELKDGILFKVKEINCSKKGLIVVPLRMRRKMLREYHDSKCGGHLGVVKVCEKIQRNYWWPHLTQVVRRYIRGCKECQEQSNPKIPHQGYLCSTVPIGPWHRISIDIMGPLMPTARDKMYILAMQDSFSKWIELKAIKDIKASTVANFILKRIILRHGCPKEILSDRGTQFMSRLVKELCELFKISKLSTAPYKPSTNGQVERLNKTIKDILAKFSSQNYDDWDLLLPYVQFSINSSMQDSTKFSPFYVLFGRQPILASELDMIQLGDESLEQTNFINELKQTLKETNDLVKENI</sequence>
<keyword evidence="2" id="KW-0808">Transferase</keyword>
<dbReference type="InterPro" id="IPR050951">
    <property type="entry name" value="Retrovirus_Pol_polyprotein"/>
</dbReference>
<reference evidence="9 10" key="1">
    <citation type="journal article" date="2018" name="Gigascience">
        <title>Genomes of trombidid mites reveal novel predicted allergens and laterally-transferred genes associated with secondary metabolism.</title>
        <authorList>
            <person name="Dong X."/>
            <person name="Chaisiri K."/>
            <person name="Xia D."/>
            <person name="Armstrong S.D."/>
            <person name="Fang Y."/>
            <person name="Donnelly M.J."/>
            <person name="Kadowaki T."/>
            <person name="McGarry J.W."/>
            <person name="Darby A.C."/>
            <person name="Makepeace B.L."/>
        </authorList>
    </citation>
    <scope>NUCLEOTIDE SEQUENCE [LARGE SCALE GENOMIC DNA]</scope>
    <source>
        <strain evidence="9">UoL-WK</strain>
    </source>
</reference>
<dbReference type="InterPro" id="IPR041588">
    <property type="entry name" value="Integrase_H2C2"/>
</dbReference>
<dbReference type="EMBL" id="NCKU01010538">
    <property type="protein sequence ID" value="RWS00770.1"/>
    <property type="molecule type" value="Genomic_DNA"/>
</dbReference>
<dbReference type="InterPro" id="IPR036397">
    <property type="entry name" value="RNaseH_sf"/>
</dbReference>
<keyword evidence="5" id="KW-0695">RNA-directed DNA polymerase</keyword>
<evidence type="ECO:0000256" key="7">
    <source>
        <dbReference type="SAM" id="MobiDB-lite"/>
    </source>
</evidence>
<dbReference type="GO" id="GO:0042575">
    <property type="term" value="C:DNA polymerase complex"/>
    <property type="evidence" value="ECO:0007669"/>
    <property type="project" value="UniProtKB-ARBA"/>
</dbReference>
<dbReference type="InterPro" id="IPR041577">
    <property type="entry name" value="RT_RNaseH_2"/>
</dbReference>
<dbReference type="FunFam" id="3.30.70.270:FF:000026">
    <property type="entry name" value="Transposon Ty3-G Gag-Pol polyprotein"/>
    <property type="match status" value="1"/>
</dbReference>
<dbReference type="Gene3D" id="2.40.70.10">
    <property type="entry name" value="Acid Proteases"/>
    <property type="match status" value="1"/>
</dbReference>
<keyword evidence="10" id="KW-1185">Reference proteome</keyword>
<dbReference type="Pfam" id="PF03732">
    <property type="entry name" value="Retrotrans_gag"/>
    <property type="match status" value="1"/>
</dbReference>
<keyword evidence="2" id="KW-0548">Nucleotidyltransferase</keyword>
<dbReference type="Gene3D" id="3.30.70.270">
    <property type="match status" value="2"/>
</dbReference>
<evidence type="ECO:0000313" key="10">
    <source>
        <dbReference type="Proteomes" id="UP000285301"/>
    </source>
</evidence>
<dbReference type="Gene3D" id="3.10.10.10">
    <property type="entry name" value="HIV Type 1 Reverse Transcriptase, subunit A, domain 1"/>
    <property type="match status" value="1"/>
</dbReference>
<dbReference type="InterPro" id="IPR001584">
    <property type="entry name" value="Integrase_cat-core"/>
</dbReference>
<evidence type="ECO:0000256" key="3">
    <source>
        <dbReference type="ARBA" id="ARBA00022722"/>
    </source>
</evidence>
<dbReference type="InterPro" id="IPR018247">
    <property type="entry name" value="EF_Hand_1_Ca_BS"/>
</dbReference>
<evidence type="ECO:0000259" key="8">
    <source>
        <dbReference type="PROSITE" id="PS50994"/>
    </source>
</evidence>
<dbReference type="Proteomes" id="UP000285301">
    <property type="component" value="Unassembled WGS sequence"/>
</dbReference>
<dbReference type="PROSITE" id="PS00018">
    <property type="entry name" value="EF_HAND_1"/>
    <property type="match status" value="1"/>
</dbReference>
<feature type="compositionally biased region" description="Basic and acidic residues" evidence="7">
    <location>
        <begin position="214"/>
        <end position="228"/>
    </location>
</feature>
<dbReference type="InterPro" id="IPR005162">
    <property type="entry name" value="Retrotrans_gag_dom"/>
</dbReference>
<dbReference type="FunFam" id="3.30.420.10:FF:000032">
    <property type="entry name" value="Retrovirus-related Pol polyprotein from transposon 297-like Protein"/>
    <property type="match status" value="1"/>
</dbReference>
<evidence type="ECO:0000313" key="9">
    <source>
        <dbReference type="EMBL" id="RWS00770.1"/>
    </source>
</evidence>
<keyword evidence="4" id="KW-0255">Endonuclease</keyword>
<dbReference type="Pfam" id="PF17921">
    <property type="entry name" value="Integrase_H2C2"/>
    <property type="match status" value="1"/>
</dbReference>
<feature type="non-terminal residue" evidence="9">
    <location>
        <position position="1010"/>
    </location>
</feature>
<dbReference type="GO" id="GO:0004519">
    <property type="term" value="F:endonuclease activity"/>
    <property type="evidence" value="ECO:0007669"/>
    <property type="project" value="UniProtKB-KW"/>
</dbReference>
<proteinExistence type="predicted"/>
<name>A0A3S3PZS2_9ACAR</name>
<evidence type="ECO:0000256" key="6">
    <source>
        <dbReference type="SAM" id="Coils"/>
    </source>
</evidence>
<dbReference type="SUPFAM" id="SSF56672">
    <property type="entry name" value="DNA/RNA polymerases"/>
    <property type="match status" value="1"/>
</dbReference>
<dbReference type="Pfam" id="PF17919">
    <property type="entry name" value="RT_RNaseH_2"/>
    <property type="match status" value="1"/>
</dbReference>
<dbReference type="SUPFAM" id="SSF53098">
    <property type="entry name" value="Ribonuclease H-like"/>
    <property type="match status" value="1"/>
</dbReference>
<dbReference type="GO" id="GO:0003964">
    <property type="term" value="F:RNA-directed DNA polymerase activity"/>
    <property type="evidence" value="ECO:0007669"/>
    <property type="project" value="UniProtKB-KW"/>
</dbReference>
<dbReference type="OrthoDB" id="425619at2759"/>
<keyword evidence="3" id="KW-0540">Nuclease</keyword>
<dbReference type="InterPro" id="IPR012337">
    <property type="entry name" value="RNaseH-like_sf"/>
</dbReference>